<keyword evidence="3" id="KW-1185">Reference proteome</keyword>
<dbReference type="EMBL" id="OFSM01000001">
    <property type="protein sequence ID" value="SOY27473.1"/>
    <property type="molecule type" value="Genomic_DNA"/>
</dbReference>
<dbReference type="RefSeq" id="WP_242982235.1">
    <property type="nucleotide sequence ID" value="NZ_CANRXC010000054.1"/>
</dbReference>
<name>A0A2K4ZAJ3_9FIRM</name>
<evidence type="ECO:0000256" key="1">
    <source>
        <dbReference type="SAM" id="MobiDB-lite"/>
    </source>
</evidence>
<evidence type="ECO:0008006" key="4">
    <source>
        <dbReference type="Google" id="ProtNLM"/>
    </source>
</evidence>
<organism evidence="2 3">
    <name type="scientific">Acetatifactor muris</name>
    <dbReference type="NCBI Taxonomy" id="879566"/>
    <lineage>
        <taxon>Bacteria</taxon>
        <taxon>Bacillati</taxon>
        <taxon>Bacillota</taxon>
        <taxon>Clostridia</taxon>
        <taxon>Lachnospirales</taxon>
        <taxon>Lachnospiraceae</taxon>
        <taxon>Acetatifactor</taxon>
    </lineage>
</organism>
<dbReference type="Proteomes" id="UP000236311">
    <property type="component" value="Unassembled WGS sequence"/>
</dbReference>
<feature type="region of interest" description="Disordered" evidence="1">
    <location>
        <begin position="1"/>
        <end position="20"/>
    </location>
</feature>
<accession>A0A2K4ZAJ3</accession>
<sequence>MSENKKTRSARTKETGKSGSGFRKWKKFLASPAVTIVLFGLAVVMLLGSTIGSARAVLTYTSEYYNSRVQMFNIGVSLYEQCGDNAPKRVSWRNYDAEETGYWDVDELKNEADNSLLTDLLAPGEEMQPGRKYEEKLYVENTGDIDQYVRVTIYKYWVNPPEEDEAGNLRRDGEGRVIRTKLPELSPDLIDLHLINCGLSGENQPWILDTDSSTRERTVLYYREILKAPGEGVDPAQTRTADLTDYLRIDPSVADAVYETTETNGAYTTITTTYVYDGAEFRIRAQVDAVQTHSAEDAIWSAWGREVEIDSNGSLISVK</sequence>
<gene>
    <name evidence="2" type="ORF">AMURIS_00177</name>
</gene>
<reference evidence="2 3" key="1">
    <citation type="submission" date="2018-01" db="EMBL/GenBank/DDBJ databases">
        <authorList>
            <person name="Gaut B.S."/>
            <person name="Morton B.R."/>
            <person name="Clegg M.T."/>
            <person name="Duvall M.R."/>
        </authorList>
    </citation>
    <scope>NUCLEOTIDE SEQUENCE [LARGE SCALE GENOMIC DNA]</scope>
    <source>
        <strain evidence="2">GP69</strain>
    </source>
</reference>
<evidence type="ECO:0000313" key="2">
    <source>
        <dbReference type="EMBL" id="SOY27473.1"/>
    </source>
</evidence>
<protein>
    <recommendedName>
        <fullName evidence="4">Alternate signal-mediated exported protein, CPF_0494 family</fullName>
    </recommendedName>
</protein>
<feature type="compositionally biased region" description="Basic and acidic residues" evidence="1">
    <location>
        <begin position="1"/>
        <end position="16"/>
    </location>
</feature>
<evidence type="ECO:0000313" key="3">
    <source>
        <dbReference type="Proteomes" id="UP000236311"/>
    </source>
</evidence>
<dbReference type="AlphaFoldDB" id="A0A2K4ZAJ3"/>
<proteinExistence type="predicted"/>